<dbReference type="RefSeq" id="XP_043051785.1">
    <property type="nucleotide sequence ID" value="XM_043191108.1"/>
</dbReference>
<evidence type="ECO:0008006" key="4">
    <source>
        <dbReference type="Google" id="ProtNLM"/>
    </source>
</evidence>
<dbReference type="OrthoDB" id="4085072at2759"/>
<feature type="transmembrane region" description="Helical" evidence="1">
    <location>
        <begin position="166"/>
        <end position="187"/>
    </location>
</feature>
<keyword evidence="1" id="KW-0472">Membrane</keyword>
<dbReference type="GeneID" id="66113627"/>
<keyword evidence="1" id="KW-0812">Transmembrane</keyword>
<evidence type="ECO:0000256" key="1">
    <source>
        <dbReference type="SAM" id="Phobius"/>
    </source>
</evidence>
<dbReference type="AlphaFoldDB" id="A0A9P7VDM5"/>
<name>A0A9P7VDM5_9ASCO</name>
<organism evidence="2 3">
    <name type="scientific">Scheffersomyces spartinae</name>
    <dbReference type="NCBI Taxonomy" id="45513"/>
    <lineage>
        <taxon>Eukaryota</taxon>
        <taxon>Fungi</taxon>
        <taxon>Dikarya</taxon>
        <taxon>Ascomycota</taxon>
        <taxon>Saccharomycotina</taxon>
        <taxon>Pichiomycetes</taxon>
        <taxon>Debaryomycetaceae</taxon>
        <taxon>Scheffersomyces</taxon>
    </lineage>
</organism>
<comment type="caution">
    <text evidence="2">The sequence shown here is derived from an EMBL/GenBank/DDBJ whole genome shotgun (WGS) entry which is preliminary data.</text>
</comment>
<keyword evidence="3" id="KW-1185">Reference proteome</keyword>
<dbReference type="Proteomes" id="UP000790833">
    <property type="component" value="Unassembled WGS sequence"/>
</dbReference>
<sequence>MFGKARMHRGSLALGAVLNGRITHVPEEGAVESSMPILNVNNYQSRITVNLYDLQSRPTYYKQVALVDENWTFKFPELSDGDYELIVQSVDFVFNEERYRIYVINDNIKVYEDPLWDEHRNSTIGKSIDILDIEITETKQYFEHALGSIHEMLLNSPLGFIFENRAYTIMFVLTLVLALFPYVLGFINPELAAEMREIQRGNTKVLEK</sequence>
<proteinExistence type="predicted"/>
<keyword evidence="1" id="KW-1133">Transmembrane helix</keyword>
<reference evidence="2" key="1">
    <citation type="submission" date="2021-03" db="EMBL/GenBank/DDBJ databases">
        <authorList>
            <person name="Palmer J.M."/>
        </authorList>
    </citation>
    <scope>NUCLEOTIDE SEQUENCE</scope>
    <source>
        <strain evidence="2">ARV_011</strain>
    </source>
</reference>
<evidence type="ECO:0000313" key="3">
    <source>
        <dbReference type="Proteomes" id="UP000790833"/>
    </source>
</evidence>
<evidence type="ECO:0000313" key="2">
    <source>
        <dbReference type="EMBL" id="KAG7196240.1"/>
    </source>
</evidence>
<dbReference type="EMBL" id="JAHMUF010000001">
    <property type="protein sequence ID" value="KAG7196240.1"/>
    <property type="molecule type" value="Genomic_DNA"/>
</dbReference>
<protein>
    <recommendedName>
        <fullName evidence="4">ER membrane protein complex subunit 7 beta-sandwich domain-containing protein</fullName>
    </recommendedName>
</protein>
<accession>A0A9P7VDM5</accession>
<gene>
    <name evidence="2" type="ORF">KQ657_000253</name>
</gene>